<feature type="region of interest" description="Disordered" evidence="1">
    <location>
        <begin position="206"/>
        <end position="267"/>
    </location>
</feature>
<reference evidence="3" key="1">
    <citation type="submission" date="2022-08" db="EMBL/GenBank/DDBJ databases">
        <authorList>
            <person name="Deng Y."/>
            <person name="Han X.-F."/>
            <person name="Zhang Y.-Q."/>
        </authorList>
    </citation>
    <scope>NUCLEOTIDE SEQUENCE</scope>
    <source>
        <strain evidence="3">CPCC 205716</strain>
    </source>
</reference>
<dbReference type="InterPro" id="IPR021421">
    <property type="entry name" value="DUF3071"/>
</dbReference>
<dbReference type="NCBIfam" id="NF040712">
    <property type="entry name" value="SepH"/>
    <property type="match status" value="1"/>
</dbReference>
<comment type="caution">
    <text evidence="3">The sequence shown here is derived from an EMBL/GenBank/DDBJ whole genome shotgun (WGS) entry which is preliminary data.</text>
</comment>
<keyword evidence="4" id="KW-1185">Reference proteome</keyword>
<feature type="compositionally biased region" description="Low complexity" evidence="1">
    <location>
        <begin position="229"/>
        <end position="243"/>
    </location>
</feature>
<evidence type="ECO:0000256" key="1">
    <source>
        <dbReference type="SAM" id="MobiDB-lite"/>
    </source>
</evidence>
<accession>A0ABT2GA12</accession>
<feature type="region of interest" description="Disordered" evidence="1">
    <location>
        <begin position="341"/>
        <end position="400"/>
    </location>
</feature>
<feature type="domain" description="DUF3071" evidence="2">
    <location>
        <begin position="1"/>
        <end position="164"/>
    </location>
</feature>
<sequence length="400" mass="43313">MQDLTVIGVENGALIVSSDGGERFRIVIDDVLQSRLRASIASAQGGKKVSPREIQMHIRAGLSAVEVAELTGADVEYVERFEGPVLAERQFMVDSALRVPVQPTSPADPLGEEPLSTFGDALEERLEGLTAQDVRWASWKDETGWIVKLTFSSREIEHDARWQFDPKRHVLTPLNNEATTLSRHGELTEGLIPRLRAVSVDDSQRFDSGAFDPLEAAAGPEPVQDARPEPAAATPAPSETPTTVVGASRLLRDPSREAAARSDNRPFDAFAVKRSDDEPADHNQTADLLEALRRRRGEREAAAVEPEETAEHPVFGGPRPLERQPVAIAERDDAQEIADLFGPDATDTPLDGLGAELADAPAGKGARGATGPQPRAKRQRASMPSWDEIVFGARSDDDPA</sequence>
<dbReference type="Pfam" id="PF11268">
    <property type="entry name" value="DUF3071"/>
    <property type="match status" value="1"/>
</dbReference>
<evidence type="ECO:0000259" key="2">
    <source>
        <dbReference type="Pfam" id="PF11268"/>
    </source>
</evidence>
<dbReference type="RefSeq" id="WP_259484525.1">
    <property type="nucleotide sequence ID" value="NZ_JANTEZ010000001.1"/>
</dbReference>
<evidence type="ECO:0000313" key="4">
    <source>
        <dbReference type="Proteomes" id="UP001165580"/>
    </source>
</evidence>
<proteinExistence type="predicted"/>
<dbReference type="EMBL" id="JANTEZ010000001">
    <property type="protein sequence ID" value="MCS5712956.1"/>
    <property type="molecule type" value="Genomic_DNA"/>
</dbReference>
<dbReference type="Proteomes" id="UP001165580">
    <property type="component" value="Unassembled WGS sequence"/>
</dbReference>
<feature type="compositionally biased region" description="Basic and acidic residues" evidence="1">
    <location>
        <begin position="250"/>
        <end position="267"/>
    </location>
</feature>
<evidence type="ECO:0000313" key="3">
    <source>
        <dbReference type="EMBL" id="MCS5712956.1"/>
    </source>
</evidence>
<dbReference type="InterPro" id="IPR047682">
    <property type="entry name" value="SepH-like"/>
</dbReference>
<organism evidence="3 4">
    <name type="scientific">Herbiconiux gentiana</name>
    <dbReference type="NCBI Taxonomy" id="2970912"/>
    <lineage>
        <taxon>Bacteria</taxon>
        <taxon>Bacillati</taxon>
        <taxon>Actinomycetota</taxon>
        <taxon>Actinomycetes</taxon>
        <taxon>Micrococcales</taxon>
        <taxon>Microbacteriaceae</taxon>
        <taxon>Herbiconiux</taxon>
    </lineage>
</organism>
<protein>
    <submittedName>
        <fullName evidence="3">Septation protein SepH</fullName>
    </submittedName>
</protein>
<feature type="region of interest" description="Disordered" evidence="1">
    <location>
        <begin position="297"/>
        <end position="320"/>
    </location>
</feature>
<gene>
    <name evidence="3" type="primary">sepH</name>
    <name evidence="3" type="ORF">NVV95_00145</name>
</gene>
<name>A0ABT2GA12_9MICO</name>